<dbReference type="InterPro" id="IPR011006">
    <property type="entry name" value="CheY-like_superfamily"/>
</dbReference>
<comment type="catalytic activity">
    <reaction evidence="1">
        <text>ATP + protein L-histidine = ADP + protein N-phospho-L-histidine.</text>
        <dbReference type="EC" id="2.7.13.3"/>
    </reaction>
</comment>
<evidence type="ECO:0000256" key="4">
    <source>
        <dbReference type="ARBA" id="ARBA00022679"/>
    </source>
</evidence>
<reference evidence="15 16" key="1">
    <citation type="submission" date="2016-06" db="EMBL/GenBank/DDBJ databases">
        <authorList>
            <person name="Kjaerup R.B."/>
            <person name="Dalgaard T.S."/>
            <person name="Juul-Madsen H.R."/>
        </authorList>
    </citation>
    <scope>NUCLEOTIDE SEQUENCE [LARGE SCALE GENOMIC DNA]</scope>
    <source>
        <strain evidence="15 16">CECT 8886</strain>
    </source>
</reference>
<sequence length="598" mass="66511">MKNAFYRLDDNQVSDISLKDIARRSRYGGIFYLFAFLGAVFSSVTAREHVYIIGFFSICFLILQVYRLVLFNKLSTTNEVTVSPYYTHYCVLYSASAIAWVGSSAWLFFVNPSIDLAVTINMMSAACLSIGGVNVLAPSYKILRPYCFLICVPFALAAGAFLEAPGNYTIACLILGYGLFIFGMGKQQHRAYWQALNDNLNLSAQAAELEKAKVAAECAAQAKADFLASMTHEIRTPMNGVLGMAQLLAMSDLNEQQKQQVNVINNAGRTLIHIINNILDYSKMDAKQLALEQLLFNPRDVVNEAVLLLSVQFEKKPIKLACIMDDIPEWVQGDPYRLHQVLYNLIGNAFKFTDEGEITIKVSCQKSHDEDTVTFIFTVSDTGIGIAPEYRQYIFDQFYQVNQFNSNIRGTGLGLSITQRLVEFMGGVISVESTLGVGSAFTVELPFTVTEDIKMGLSPVSGGESDIHTETLRILLAEDNKINQMICEQLLGKLGCVVDVVETGRGALEKFTENKHYDAIFMDCNMPDMDGFLATAAIRQVEKNTEGSETPIIALTAHVEEEVRHKCLESGMNDFLSKPFLLEDLEAIINRIRIAAFF</sequence>
<dbReference type="InterPro" id="IPR003594">
    <property type="entry name" value="HATPase_dom"/>
</dbReference>
<evidence type="ECO:0000256" key="1">
    <source>
        <dbReference type="ARBA" id="ARBA00000085"/>
    </source>
</evidence>
<evidence type="ECO:0000256" key="12">
    <source>
        <dbReference type="SAM" id="Phobius"/>
    </source>
</evidence>
<feature type="transmembrane region" description="Helical" evidence="12">
    <location>
        <begin position="27"/>
        <end position="44"/>
    </location>
</feature>
<keyword evidence="7" id="KW-0067">ATP-binding</keyword>
<evidence type="ECO:0000256" key="6">
    <source>
        <dbReference type="ARBA" id="ARBA00022777"/>
    </source>
</evidence>
<evidence type="ECO:0000259" key="14">
    <source>
        <dbReference type="PROSITE" id="PS50110"/>
    </source>
</evidence>
<evidence type="ECO:0000313" key="16">
    <source>
        <dbReference type="Proteomes" id="UP000092544"/>
    </source>
</evidence>
<protein>
    <recommendedName>
        <fullName evidence="10">Sensory/regulatory protein RpfC</fullName>
        <ecNumber evidence="2">2.7.13.3</ecNumber>
    </recommendedName>
</protein>
<feature type="transmembrane region" description="Helical" evidence="12">
    <location>
        <begin position="143"/>
        <end position="162"/>
    </location>
</feature>
<dbReference type="Gene3D" id="1.10.287.130">
    <property type="match status" value="1"/>
</dbReference>
<feature type="transmembrane region" description="Helical" evidence="12">
    <location>
        <begin position="50"/>
        <end position="69"/>
    </location>
</feature>
<feature type="domain" description="Response regulatory" evidence="14">
    <location>
        <begin position="473"/>
        <end position="593"/>
    </location>
</feature>
<gene>
    <name evidence="15" type="primary">rpfC</name>
    <name evidence="15" type="ORF">MSP8886_01200</name>
</gene>
<dbReference type="Gene3D" id="3.30.565.10">
    <property type="entry name" value="Histidine kinase-like ATPase, C-terminal domain"/>
    <property type="match status" value="1"/>
</dbReference>
<dbReference type="InterPro" id="IPR036097">
    <property type="entry name" value="HisK_dim/P_sf"/>
</dbReference>
<name>A0A1A8T968_9GAMM</name>
<dbReference type="CDD" id="cd16922">
    <property type="entry name" value="HATPase_EvgS-ArcB-TorS-like"/>
    <property type="match status" value="1"/>
</dbReference>
<dbReference type="GO" id="GO:0000155">
    <property type="term" value="F:phosphorelay sensor kinase activity"/>
    <property type="evidence" value="ECO:0007669"/>
    <property type="project" value="InterPro"/>
</dbReference>
<dbReference type="Pfam" id="PF00512">
    <property type="entry name" value="HisKA"/>
    <property type="match status" value="1"/>
</dbReference>
<keyword evidence="16" id="KW-1185">Reference proteome</keyword>
<feature type="transmembrane region" description="Helical" evidence="12">
    <location>
        <begin position="90"/>
        <end position="110"/>
    </location>
</feature>
<dbReference type="SUPFAM" id="SSF55874">
    <property type="entry name" value="ATPase domain of HSP90 chaperone/DNA topoisomerase II/histidine kinase"/>
    <property type="match status" value="1"/>
</dbReference>
<dbReference type="EMBL" id="FLOB01000002">
    <property type="protein sequence ID" value="SBS28501.1"/>
    <property type="molecule type" value="Genomic_DNA"/>
</dbReference>
<dbReference type="CDD" id="cd00082">
    <property type="entry name" value="HisKA"/>
    <property type="match status" value="1"/>
</dbReference>
<keyword evidence="5" id="KW-0547">Nucleotide-binding</keyword>
<dbReference type="InterPro" id="IPR003661">
    <property type="entry name" value="HisK_dim/P_dom"/>
</dbReference>
<keyword evidence="12" id="KW-1133">Transmembrane helix</keyword>
<keyword evidence="3 11" id="KW-0597">Phosphoprotein</keyword>
<dbReference type="InterPro" id="IPR001789">
    <property type="entry name" value="Sig_transdc_resp-reg_receiver"/>
</dbReference>
<evidence type="ECO:0000256" key="9">
    <source>
        <dbReference type="ARBA" id="ARBA00064003"/>
    </source>
</evidence>
<accession>A0A1A8T968</accession>
<evidence type="ECO:0000256" key="2">
    <source>
        <dbReference type="ARBA" id="ARBA00012438"/>
    </source>
</evidence>
<evidence type="ECO:0000256" key="11">
    <source>
        <dbReference type="PROSITE-ProRule" id="PRU00169"/>
    </source>
</evidence>
<evidence type="ECO:0000256" key="7">
    <source>
        <dbReference type="ARBA" id="ARBA00022840"/>
    </source>
</evidence>
<dbReference type="SMART" id="SM00448">
    <property type="entry name" value="REC"/>
    <property type="match status" value="1"/>
</dbReference>
<dbReference type="FunFam" id="3.30.565.10:FF:000010">
    <property type="entry name" value="Sensor histidine kinase RcsC"/>
    <property type="match status" value="1"/>
</dbReference>
<dbReference type="FunFam" id="1.10.287.130:FF:000002">
    <property type="entry name" value="Two-component osmosensing histidine kinase"/>
    <property type="match status" value="1"/>
</dbReference>
<dbReference type="AlphaFoldDB" id="A0A1A8T968"/>
<keyword evidence="12" id="KW-0472">Membrane</keyword>
<feature type="domain" description="Histidine kinase" evidence="13">
    <location>
        <begin position="229"/>
        <end position="449"/>
    </location>
</feature>
<dbReference type="GO" id="GO:0005524">
    <property type="term" value="F:ATP binding"/>
    <property type="evidence" value="ECO:0007669"/>
    <property type="project" value="UniProtKB-KW"/>
</dbReference>
<keyword evidence="8" id="KW-0902">Two-component regulatory system</keyword>
<organism evidence="15 16">
    <name type="scientific">Marinomonas spartinae</name>
    <dbReference type="NCBI Taxonomy" id="1792290"/>
    <lineage>
        <taxon>Bacteria</taxon>
        <taxon>Pseudomonadati</taxon>
        <taxon>Pseudomonadota</taxon>
        <taxon>Gammaproteobacteria</taxon>
        <taxon>Oceanospirillales</taxon>
        <taxon>Oceanospirillaceae</taxon>
        <taxon>Marinomonas</taxon>
    </lineage>
</organism>
<dbReference type="STRING" id="1792290.MSP8886_01200"/>
<dbReference type="PANTHER" id="PTHR45339:SF1">
    <property type="entry name" value="HYBRID SIGNAL TRANSDUCTION HISTIDINE KINASE J"/>
    <property type="match status" value="1"/>
</dbReference>
<dbReference type="SUPFAM" id="SSF52172">
    <property type="entry name" value="CheY-like"/>
    <property type="match status" value="1"/>
</dbReference>
<dbReference type="PROSITE" id="PS50109">
    <property type="entry name" value="HIS_KIN"/>
    <property type="match status" value="1"/>
</dbReference>
<dbReference type="SUPFAM" id="SSF47384">
    <property type="entry name" value="Homodimeric domain of signal transducing histidine kinase"/>
    <property type="match status" value="1"/>
</dbReference>
<dbReference type="PANTHER" id="PTHR45339">
    <property type="entry name" value="HYBRID SIGNAL TRANSDUCTION HISTIDINE KINASE J"/>
    <property type="match status" value="1"/>
</dbReference>
<evidence type="ECO:0000256" key="3">
    <source>
        <dbReference type="ARBA" id="ARBA00022553"/>
    </source>
</evidence>
<evidence type="ECO:0000256" key="8">
    <source>
        <dbReference type="ARBA" id="ARBA00023012"/>
    </source>
</evidence>
<evidence type="ECO:0000256" key="10">
    <source>
        <dbReference type="ARBA" id="ARBA00068150"/>
    </source>
</evidence>
<dbReference type="EC" id="2.7.13.3" evidence="2"/>
<keyword evidence="6" id="KW-0418">Kinase</keyword>
<dbReference type="InterPro" id="IPR036890">
    <property type="entry name" value="HATPase_C_sf"/>
</dbReference>
<dbReference type="SMART" id="SM00388">
    <property type="entry name" value="HisKA"/>
    <property type="match status" value="1"/>
</dbReference>
<dbReference type="PROSITE" id="PS50110">
    <property type="entry name" value="RESPONSE_REGULATORY"/>
    <property type="match status" value="1"/>
</dbReference>
<evidence type="ECO:0000259" key="13">
    <source>
        <dbReference type="PROSITE" id="PS50109"/>
    </source>
</evidence>
<dbReference type="InterPro" id="IPR005467">
    <property type="entry name" value="His_kinase_dom"/>
</dbReference>
<evidence type="ECO:0000256" key="5">
    <source>
        <dbReference type="ARBA" id="ARBA00022741"/>
    </source>
</evidence>
<dbReference type="OrthoDB" id="6724607at2"/>
<evidence type="ECO:0000313" key="15">
    <source>
        <dbReference type="EMBL" id="SBS28501.1"/>
    </source>
</evidence>
<dbReference type="Proteomes" id="UP000092544">
    <property type="component" value="Unassembled WGS sequence"/>
</dbReference>
<dbReference type="PRINTS" id="PR00344">
    <property type="entry name" value="BCTRLSENSOR"/>
</dbReference>
<keyword evidence="4 15" id="KW-0808">Transferase</keyword>
<dbReference type="Pfam" id="PF00072">
    <property type="entry name" value="Response_reg"/>
    <property type="match status" value="1"/>
</dbReference>
<dbReference type="CDD" id="cd17546">
    <property type="entry name" value="REC_hyHK_CKI1_RcsC-like"/>
    <property type="match status" value="1"/>
</dbReference>
<keyword evidence="12" id="KW-0812">Transmembrane</keyword>
<dbReference type="SMART" id="SM00387">
    <property type="entry name" value="HATPase_c"/>
    <property type="match status" value="1"/>
</dbReference>
<proteinExistence type="predicted"/>
<comment type="subunit">
    <text evidence="9">At low DSF concentrations, interacts with RpfF.</text>
</comment>
<feature type="transmembrane region" description="Helical" evidence="12">
    <location>
        <begin position="168"/>
        <end position="185"/>
    </location>
</feature>
<dbReference type="Pfam" id="PF02518">
    <property type="entry name" value="HATPase_c"/>
    <property type="match status" value="1"/>
</dbReference>
<dbReference type="InterPro" id="IPR004358">
    <property type="entry name" value="Sig_transdc_His_kin-like_C"/>
</dbReference>
<feature type="transmembrane region" description="Helical" evidence="12">
    <location>
        <begin position="116"/>
        <end position="136"/>
    </location>
</feature>
<feature type="modified residue" description="4-aspartylphosphate" evidence="11">
    <location>
        <position position="523"/>
    </location>
</feature>
<dbReference type="Gene3D" id="3.40.50.2300">
    <property type="match status" value="1"/>
</dbReference>